<sequence>MSISSPTGNRDQLANDQQRLTIQDLSDPQVTVSANEGSDLIAGLTQRQKTIPCHYLYDDRGSEIFEQICELPEYYPTRTEAEILEANGSAIAQTTGPCELIELGSGSSTKTRLLFDSYDNLGYPLRYVPIDVSAGMLEASAKELLRDYPTLKIYGLVGTYEQALQHLPPSPLPKQMVFFLGSSLGNFAPKQCQEIFRQITASLNPGDYFLLGLDLQKSKDILEPAYNDSQGITAEFNYNLLDHLNRRFQGNFNRQNFQHWTFYNSELGQIETYLRSTQAQTVELKALDLTVELDAGEAIRTEISRKFDLPTMKKELSQEGLEVLNTWQDSQNWFALILCQISK</sequence>
<dbReference type="SUPFAM" id="SSF53335">
    <property type="entry name" value="S-adenosyl-L-methionine-dependent methyltransferases"/>
    <property type="match status" value="1"/>
</dbReference>
<dbReference type="NCBIfam" id="TIGR03438">
    <property type="entry name" value="egtD_ergothio"/>
    <property type="match status" value="1"/>
</dbReference>
<dbReference type="InterPro" id="IPR051128">
    <property type="entry name" value="EgtD_Methyltrsf_superfamily"/>
</dbReference>
<gene>
    <name evidence="4" type="primary">egtD</name>
    <name evidence="4" type="ORF">FRE64_05135</name>
</gene>
<evidence type="ECO:0000256" key="2">
    <source>
        <dbReference type="ARBA" id="ARBA00022679"/>
    </source>
</evidence>
<evidence type="ECO:0000256" key="1">
    <source>
        <dbReference type="ARBA" id="ARBA00022603"/>
    </source>
</evidence>
<dbReference type="InterPro" id="IPR029063">
    <property type="entry name" value="SAM-dependent_MTases_sf"/>
</dbReference>
<dbReference type="GO" id="GO:0052706">
    <property type="term" value="F:L-histidine N(alpha)-methyltransferase activity"/>
    <property type="evidence" value="ECO:0007669"/>
    <property type="project" value="UniProtKB-EC"/>
</dbReference>
<feature type="domain" description="Histidine-specific methyltransferase SAM-dependent" evidence="3">
    <location>
        <begin position="38"/>
        <end position="340"/>
    </location>
</feature>
<dbReference type="Gene3D" id="3.40.50.150">
    <property type="entry name" value="Vaccinia Virus protein VP39"/>
    <property type="match status" value="1"/>
</dbReference>
<dbReference type="InterPro" id="IPR035094">
    <property type="entry name" value="EgtD"/>
</dbReference>
<keyword evidence="1 4" id="KW-0489">Methyltransferase</keyword>
<dbReference type="Pfam" id="PF10017">
    <property type="entry name" value="Methyltransf_33"/>
    <property type="match status" value="1"/>
</dbReference>
<dbReference type="InterPro" id="IPR017804">
    <property type="entry name" value="MeTrfase_EgtD-like"/>
</dbReference>
<dbReference type="EC" id="2.1.1.44" evidence="4"/>
<dbReference type="PIRSF" id="PIRSF018005">
    <property type="entry name" value="UCP018005"/>
    <property type="match status" value="1"/>
</dbReference>
<dbReference type="RefSeq" id="WP_146294967.1">
    <property type="nucleotide sequence ID" value="NZ_CP042326.1"/>
</dbReference>
<keyword evidence="5" id="KW-1185">Reference proteome</keyword>
<evidence type="ECO:0000259" key="3">
    <source>
        <dbReference type="Pfam" id="PF10017"/>
    </source>
</evidence>
<dbReference type="PANTHER" id="PTHR43397">
    <property type="entry name" value="ERGOTHIONEINE BIOSYNTHESIS PROTEIN 1"/>
    <property type="match status" value="1"/>
</dbReference>
<evidence type="ECO:0000313" key="5">
    <source>
        <dbReference type="Proteomes" id="UP000318453"/>
    </source>
</evidence>
<dbReference type="KEGG" id="enn:FRE64_05135"/>
<proteinExistence type="predicted"/>
<evidence type="ECO:0000313" key="4">
    <source>
        <dbReference type="EMBL" id="QDZ39364.1"/>
    </source>
</evidence>
<keyword evidence="2 4" id="KW-0808">Transferase</keyword>
<reference evidence="4" key="1">
    <citation type="submission" date="2019-08" db="EMBL/GenBank/DDBJ databases">
        <title>Carotenoids and Carotenoid Binding Proteins in the Halophilic Cyanobacterium Euhalothece sp. ZM00.</title>
        <authorList>
            <person name="Cho S.M."/>
            <person name="Song J.Y."/>
            <person name="Park Y.-I."/>
        </authorList>
    </citation>
    <scope>NUCLEOTIDE SEQUENCE [LARGE SCALE GENOMIC DNA]</scope>
    <source>
        <strain evidence="4">Z-M001</strain>
    </source>
</reference>
<dbReference type="OrthoDB" id="5289726at2"/>
<dbReference type="EMBL" id="CP042326">
    <property type="protein sequence ID" value="QDZ39364.1"/>
    <property type="molecule type" value="Genomic_DNA"/>
</dbReference>
<dbReference type="GO" id="GO:0032259">
    <property type="term" value="P:methylation"/>
    <property type="evidence" value="ECO:0007669"/>
    <property type="project" value="UniProtKB-KW"/>
</dbReference>
<dbReference type="InterPro" id="IPR019257">
    <property type="entry name" value="MeTrfase_dom"/>
</dbReference>
<dbReference type="AlphaFoldDB" id="A0A5B8NJZ1"/>
<accession>A0A5B8NJZ1</accession>
<name>A0A5B8NJZ1_9CHRO</name>
<dbReference type="Proteomes" id="UP000318453">
    <property type="component" value="Chromosome"/>
</dbReference>
<dbReference type="PANTHER" id="PTHR43397:SF1">
    <property type="entry name" value="ERGOTHIONEINE BIOSYNTHESIS PROTEIN 1"/>
    <property type="match status" value="1"/>
</dbReference>
<organism evidence="4 5">
    <name type="scientific">Euhalothece natronophila Z-M001</name>
    <dbReference type="NCBI Taxonomy" id="522448"/>
    <lineage>
        <taxon>Bacteria</taxon>
        <taxon>Bacillati</taxon>
        <taxon>Cyanobacteriota</taxon>
        <taxon>Cyanophyceae</taxon>
        <taxon>Oscillatoriophycideae</taxon>
        <taxon>Chroococcales</taxon>
        <taxon>Halothecacae</taxon>
        <taxon>Halothece cluster</taxon>
        <taxon>Euhalothece</taxon>
    </lineage>
</organism>
<protein>
    <submittedName>
        <fullName evidence="4">L-histidine N(Alpha)-methyltransferase</fullName>
        <ecNumber evidence="4">2.1.1.44</ecNumber>
    </submittedName>
</protein>